<organism evidence="2">
    <name type="scientific">marine metagenome</name>
    <dbReference type="NCBI Taxonomy" id="408172"/>
    <lineage>
        <taxon>unclassified sequences</taxon>
        <taxon>metagenomes</taxon>
        <taxon>ecological metagenomes</taxon>
    </lineage>
</organism>
<dbReference type="InterPro" id="IPR029044">
    <property type="entry name" value="Nucleotide-diphossugar_trans"/>
</dbReference>
<dbReference type="EMBL" id="UINC01000585">
    <property type="protein sequence ID" value="SUZ57872.1"/>
    <property type="molecule type" value="Genomic_DNA"/>
</dbReference>
<proteinExistence type="predicted"/>
<evidence type="ECO:0000313" key="2">
    <source>
        <dbReference type="EMBL" id="SUZ57872.1"/>
    </source>
</evidence>
<dbReference type="AlphaFoldDB" id="A0A381NTF0"/>
<protein>
    <recommendedName>
        <fullName evidence="1">Nucleotidyl transferase domain-containing protein</fullName>
    </recommendedName>
</protein>
<evidence type="ECO:0000259" key="1">
    <source>
        <dbReference type="Pfam" id="PF00483"/>
    </source>
</evidence>
<dbReference type="SUPFAM" id="SSF53448">
    <property type="entry name" value="Nucleotide-diphospho-sugar transferases"/>
    <property type="match status" value="1"/>
</dbReference>
<dbReference type="InterPro" id="IPR005835">
    <property type="entry name" value="NTP_transferase_dom"/>
</dbReference>
<dbReference type="Gene3D" id="3.90.550.10">
    <property type="entry name" value="Spore Coat Polysaccharide Biosynthesis Protein SpsA, Chain A"/>
    <property type="match status" value="1"/>
</dbReference>
<accession>A0A381NTF0</accession>
<dbReference type="PANTHER" id="PTHR22572">
    <property type="entry name" value="SUGAR-1-PHOSPHATE GUANYL TRANSFERASE"/>
    <property type="match status" value="1"/>
</dbReference>
<sequence>MYPLTRNRPKPLLEIQGQTLLTRLLFQALETGVIEEAAVVVNARFQAEFEAWAFGQEFPVEVVVNEAQEAKEAPGALADLRLLLDQGFRSSTPSPWMVLAGDNLMDFSLSEVVRRQAENLKQPLFMVRKIEGSIPPNRYSEVSLDSKGYIKQIREKPDNPSSPYSVIGAYLLPPDLPELLSQYLDQGGSADSPGHLMVWLARERNCRAWHIPAGLWWDIGNLESYQQARQVRLNNRSAKMPGNSS</sequence>
<reference evidence="2" key="1">
    <citation type="submission" date="2018-05" db="EMBL/GenBank/DDBJ databases">
        <authorList>
            <person name="Lanie J.A."/>
            <person name="Ng W.-L."/>
            <person name="Kazmierczak K.M."/>
            <person name="Andrzejewski T.M."/>
            <person name="Davidsen T.M."/>
            <person name="Wayne K.J."/>
            <person name="Tettelin H."/>
            <person name="Glass J.I."/>
            <person name="Rusch D."/>
            <person name="Podicherti R."/>
            <person name="Tsui H.-C.T."/>
            <person name="Winkler M.E."/>
        </authorList>
    </citation>
    <scope>NUCLEOTIDE SEQUENCE</scope>
</reference>
<name>A0A381NTF0_9ZZZZ</name>
<dbReference type="Pfam" id="PF00483">
    <property type="entry name" value="NTP_transferase"/>
    <property type="match status" value="1"/>
</dbReference>
<feature type="domain" description="Nucleotidyl transferase" evidence="1">
    <location>
        <begin position="1"/>
        <end position="230"/>
    </location>
</feature>
<dbReference type="InterPro" id="IPR050486">
    <property type="entry name" value="Mannose-1P_guanyltransferase"/>
</dbReference>
<gene>
    <name evidence="2" type="ORF">METZ01_LOCUS10726</name>
</gene>